<dbReference type="EC" id="3.1.2.-" evidence="1"/>
<dbReference type="SUPFAM" id="SSF54637">
    <property type="entry name" value="Thioesterase/thiol ester dehydrase-isomerase"/>
    <property type="match status" value="1"/>
</dbReference>
<protein>
    <submittedName>
        <fullName evidence="1">Acyl-CoA thioesterase</fullName>
        <ecNumber evidence="1">3.1.2.-</ecNumber>
    </submittedName>
</protein>
<dbReference type="PANTHER" id="PTHR31793">
    <property type="entry name" value="4-HYDROXYBENZOYL-COA THIOESTERASE FAMILY MEMBER"/>
    <property type="match status" value="1"/>
</dbReference>
<reference evidence="1 2" key="1">
    <citation type="submission" date="2023-11" db="EMBL/GenBank/DDBJ databases">
        <title>30 novel species of actinomycetes from the DSMZ collection.</title>
        <authorList>
            <person name="Nouioui I."/>
        </authorList>
    </citation>
    <scope>NUCLEOTIDE SEQUENCE [LARGE SCALE GENOMIC DNA]</scope>
    <source>
        <strain evidence="1 2">DSM 41524</strain>
    </source>
</reference>
<dbReference type="InterPro" id="IPR050563">
    <property type="entry name" value="4-hydroxybenzoyl-CoA_TE"/>
</dbReference>
<dbReference type="GO" id="GO:0016787">
    <property type="term" value="F:hydrolase activity"/>
    <property type="evidence" value="ECO:0007669"/>
    <property type="project" value="UniProtKB-KW"/>
</dbReference>
<dbReference type="PANTHER" id="PTHR31793:SF24">
    <property type="entry name" value="LONG-CHAIN ACYL-COA THIOESTERASE FADM"/>
    <property type="match status" value="1"/>
</dbReference>
<name>A0ABU7Q9I7_9ACTN</name>
<dbReference type="RefSeq" id="WP_237510762.1">
    <property type="nucleotide sequence ID" value="NZ_JAZBJO010000043.1"/>
</dbReference>
<dbReference type="EMBL" id="JAZBJO010000043">
    <property type="protein sequence ID" value="MEE4598064.1"/>
    <property type="molecule type" value="Genomic_DNA"/>
</dbReference>
<dbReference type="Gene3D" id="3.10.129.10">
    <property type="entry name" value="Hotdog Thioesterase"/>
    <property type="match status" value="1"/>
</dbReference>
<comment type="caution">
    <text evidence="1">The sequence shown here is derived from an EMBL/GenBank/DDBJ whole genome shotgun (WGS) entry which is preliminary data.</text>
</comment>
<keyword evidence="2" id="KW-1185">Reference proteome</keyword>
<dbReference type="InterPro" id="IPR029069">
    <property type="entry name" value="HotDog_dom_sf"/>
</dbReference>
<proteinExistence type="predicted"/>
<accession>A0ABU7Q9I7</accession>
<dbReference type="CDD" id="cd00586">
    <property type="entry name" value="4HBT"/>
    <property type="match status" value="1"/>
</dbReference>
<organism evidence="1 2">
    <name type="scientific">Streptomyces asiaticus subsp. ignotus</name>
    <dbReference type="NCBI Taxonomy" id="3098222"/>
    <lineage>
        <taxon>Bacteria</taxon>
        <taxon>Bacillati</taxon>
        <taxon>Actinomycetota</taxon>
        <taxon>Actinomycetes</taxon>
        <taxon>Kitasatosporales</taxon>
        <taxon>Streptomycetaceae</taxon>
        <taxon>Streptomyces</taxon>
        <taxon>Streptomyces violaceusniger group</taxon>
    </lineage>
</organism>
<sequence length="157" mass="17673">MPRYSYECPLRWFDMDVYGHVNNVTILRYLEEARVALLFRAAAEAGEDGLASGLVVARHEVDYLKPLEYRAEPVTVETWISTIRKASFTISHEVKDTHDDGTQTVYARASTLLAPYDFRTARPRRITSGEAIFLTKHMPEPSTPIATTSPVQASAQL</sequence>
<gene>
    <name evidence="1" type="ORF">V2J94_40485</name>
</gene>
<keyword evidence="1" id="KW-0378">Hydrolase</keyword>
<dbReference type="Proteomes" id="UP001354709">
    <property type="component" value="Unassembled WGS sequence"/>
</dbReference>
<evidence type="ECO:0000313" key="1">
    <source>
        <dbReference type="EMBL" id="MEE4598064.1"/>
    </source>
</evidence>
<evidence type="ECO:0000313" key="2">
    <source>
        <dbReference type="Proteomes" id="UP001354709"/>
    </source>
</evidence>
<dbReference type="Pfam" id="PF13279">
    <property type="entry name" value="4HBT_2"/>
    <property type="match status" value="1"/>
</dbReference>